<dbReference type="Proteomes" id="UP000252995">
    <property type="component" value="Unassembled WGS sequence"/>
</dbReference>
<gene>
    <name evidence="2" type="ORF">DET50_12444</name>
</gene>
<evidence type="ECO:0000313" key="3">
    <source>
        <dbReference type="Proteomes" id="UP000252995"/>
    </source>
</evidence>
<keyword evidence="1" id="KW-0732">Signal</keyword>
<protein>
    <recommendedName>
        <fullName evidence="4">DUF3613 domain-containing protein</fullName>
    </recommendedName>
</protein>
<dbReference type="EMBL" id="QNRO01000024">
    <property type="protein sequence ID" value="RBP25051.1"/>
    <property type="molecule type" value="Genomic_DNA"/>
</dbReference>
<sequence length="96" mass="10684">MKRWALGIALLIGCADLPVALAQDDAAYEGGLIGMDYTPAEQYRARAILQRQSDRPSEQREGELSNELYIKSLERLADTFEHPIPETASESTFGQQ</sequence>
<evidence type="ECO:0000313" key="2">
    <source>
        <dbReference type="EMBL" id="RBP25051.1"/>
    </source>
</evidence>
<proteinExistence type="predicted"/>
<reference evidence="2 3" key="1">
    <citation type="submission" date="2018-06" db="EMBL/GenBank/DDBJ databases">
        <title>Freshwater and sediment microbial communities from various areas in North America, analyzing microbe dynamics in response to fracking.</title>
        <authorList>
            <person name="Lamendella R."/>
        </authorList>
    </citation>
    <scope>NUCLEOTIDE SEQUENCE [LARGE SCALE GENOMIC DNA]</scope>
    <source>
        <strain evidence="2 3">114J</strain>
    </source>
</reference>
<feature type="signal peptide" evidence="1">
    <location>
        <begin position="1"/>
        <end position="22"/>
    </location>
</feature>
<evidence type="ECO:0008006" key="4">
    <source>
        <dbReference type="Google" id="ProtNLM"/>
    </source>
</evidence>
<evidence type="ECO:0000256" key="1">
    <source>
        <dbReference type="SAM" id="SignalP"/>
    </source>
</evidence>
<dbReference type="AlphaFoldDB" id="A0A366GE51"/>
<feature type="chain" id="PRO_5017049932" description="DUF3613 domain-containing protein" evidence="1">
    <location>
        <begin position="23"/>
        <end position="96"/>
    </location>
</feature>
<name>A0A366GE51_9GAMM</name>
<accession>A0A366GE51</accession>
<organism evidence="2 3">
    <name type="scientific">Marinobacter pelagius</name>
    <dbReference type="NCBI Taxonomy" id="379482"/>
    <lineage>
        <taxon>Bacteria</taxon>
        <taxon>Pseudomonadati</taxon>
        <taxon>Pseudomonadota</taxon>
        <taxon>Gammaproteobacteria</taxon>
        <taxon>Pseudomonadales</taxon>
        <taxon>Marinobacteraceae</taxon>
        <taxon>Marinobacter</taxon>
    </lineage>
</organism>
<comment type="caution">
    <text evidence="2">The sequence shown here is derived from an EMBL/GenBank/DDBJ whole genome shotgun (WGS) entry which is preliminary data.</text>
</comment>